<keyword evidence="2" id="KW-1185">Reference proteome</keyword>
<comment type="caution">
    <text evidence="1">The sequence shown here is derived from an EMBL/GenBank/DDBJ whole genome shotgun (WGS) entry which is preliminary data.</text>
</comment>
<proteinExistence type="predicted"/>
<dbReference type="Proteomes" id="UP001401887">
    <property type="component" value="Unassembled WGS sequence"/>
</dbReference>
<evidence type="ECO:0000313" key="2">
    <source>
        <dbReference type="Proteomes" id="UP001401887"/>
    </source>
</evidence>
<dbReference type="RefSeq" id="WP_345461897.1">
    <property type="nucleotide sequence ID" value="NZ_BAABRP010000002.1"/>
</dbReference>
<evidence type="ECO:0000313" key="1">
    <source>
        <dbReference type="EMBL" id="GAA5512289.1"/>
    </source>
</evidence>
<protein>
    <submittedName>
        <fullName evidence="1">Uncharacterized protein</fullName>
    </submittedName>
</protein>
<gene>
    <name evidence="1" type="ORF">Dcar01_01003</name>
</gene>
<dbReference type="EMBL" id="BAABRP010000002">
    <property type="protein sequence ID" value="GAA5512289.1"/>
    <property type="molecule type" value="Genomic_DNA"/>
</dbReference>
<organism evidence="1 2">
    <name type="scientific">Deinococcus carri</name>
    <dbReference type="NCBI Taxonomy" id="1211323"/>
    <lineage>
        <taxon>Bacteria</taxon>
        <taxon>Thermotogati</taxon>
        <taxon>Deinococcota</taxon>
        <taxon>Deinococci</taxon>
        <taxon>Deinococcales</taxon>
        <taxon>Deinococcaceae</taxon>
        <taxon>Deinococcus</taxon>
    </lineage>
</organism>
<accession>A0ABP9W4K1</accession>
<sequence>MTVLLVIADHVEMLCLDPNPVPGQVRLHIQLDQTQNNTFLPRRLTTLTACETLWIEGAE</sequence>
<reference evidence="1 2" key="1">
    <citation type="submission" date="2024-02" db="EMBL/GenBank/DDBJ databases">
        <title>Deinococcus carri NBRC 110142.</title>
        <authorList>
            <person name="Ichikawa N."/>
            <person name="Katano-Makiyama Y."/>
            <person name="Hidaka K."/>
        </authorList>
    </citation>
    <scope>NUCLEOTIDE SEQUENCE [LARGE SCALE GENOMIC DNA]</scope>
    <source>
        <strain evidence="1 2">NBRC 110142</strain>
    </source>
</reference>
<name>A0ABP9W4K1_9DEIO</name>